<dbReference type="AlphaFoldDB" id="A0AA85KE78"/>
<organism evidence="1 2">
    <name type="scientific">Trichobilharzia regenti</name>
    <name type="common">Nasal bird schistosome</name>
    <dbReference type="NCBI Taxonomy" id="157069"/>
    <lineage>
        <taxon>Eukaryota</taxon>
        <taxon>Metazoa</taxon>
        <taxon>Spiralia</taxon>
        <taxon>Lophotrochozoa</taxon>
        <taxon>Platyhelminthes</taxon>
        <taxon>Trematoda</taxon>
        <taxon>Digenea</taxon>
        <taxon>Strigeidida</taxon>
        <taxon>Schistosomatoidea</taxon>
        <taxon>Schistosomatidae</taxon>
        <taxon>Trichobilharzia</taxon>
    </lineage>
</organism>
<dbReference type="WBParaSite" id="TREG1_80820.1">
    <property type="protein sequence ID" value="TREG1_80820.1"/>
    <property type="gene ID" value="TREG1_80820"/>
</dbReference>
<evidence type="ECO:0000313" key="1">
    <source>
        <dbReference type="Proteomes" id="UP000050795"/>
    </source>
</evidence>
<proteinExistence type="predicted"/>
<accession>A0AA85KE78</accession>
<name>A0AA85KE78_TRIRE</name>
<reference evidence="1" key="1">
    <citation type="submission" date="2022-06" db="EMBL/GenBank/DDBJ databases">
        <authorList>
            <person name="Berger JAMES D."/>
            <person name="Berger JAMES D."/>
        </authorList>
    </citation>
    <scope>NUCLEOTIDE SEQUENCE [LARGE SCALE GENOMIC DNA]</scope>
</reference>
<sequence length="194" mass="22962">MSPSNGLSTNTHIIYNINGIYVVKGDRFIQVKWSQTNRANRKRDQHTHTHKYICGYISNLKPIWKSSSLSINNKIQSDFQYKRQASQFFYTDQKLGVRVTKNISKRLQTFINSFLHSILKIRWPERITNKELWEQTKQEPIANQQICRRKWRWNGHSLRRPPLGDIARQAIARVEPKGKRRVGRQCKGDMEEIV</sequence>
<reference evidence="2" key="2">
    <citation type="submission" date="2023-11" db="UniProtKB">
        <authorList>
            <consortium name="WormBaseParasite"/>
        </authorList>
    </citation>
    <scope>IDENTIFICATION</scope>
</reference>
<dbReference type="Proteomes" id="UP000050795">
    <property type="component" value="Unassembled WGS sequence"/>
</dbReference>
<keyword evidence="1" id="KW-1185">Reference proteome</keyword>
<evidence type="ECO:0000313" key="2">
    <source>
        <dbReference type="WBParaSite" id="TREG1_80820.1"/>
    </source>
</evidence>
<protein>
    <submittedName>
        <fullName evidence="2">Uncharacterized protein</fullName>
    </submittedName>
</protein>